<dbReference type="InterPro" id="IPR016024">
    <property type="entry name" value="ARM-type_fold"/>
</dbReference>
<dbReference type="CDD" id="cd13170">
    <property type="entry name" value="RanBD_NUP50"/>
    <property type="match status" value="1"/>
</dbReference>
<evidence type="ECO:0000256" key="9">
    <source>
        <dbReference type="ARBA" id="ARBA00023132"/>
    </source>
</evidence>
<feature type="compositionally biased region" description="Low complexity" evidence="11">
    <location>
        <begin position="408"/>
        <end position="420"/>
    </location>
</feature>
<dbReference type="InterPro" id="IPR011989">
    <property type="entry name" value="ARM-like"/>
</dbReference>
<dbReference type="Pfam" id="PF18808">
    <property type="entry name" value="Importin_rep_4"/>
    <property type="match status" value="1"/>
</dbReference>
<dbReference type="SMART" id="SM01349">
    <property type="entry name" value="TOG"/>
    <property type="match status" value="1"/>
</dbReference>
<feature type="compositionally biased region" description="Basic and acidic residues" evidence="11">
    <location>
        <begin position="120"/>
        <end position="135"/>
    </location>
</feature>
<feature type="compositionally biased region" description="Low complexity" evidence="11">
    <location>
        <begin position="53"/>
        <end position="65"/>
    </location>
</feature>
<dbReference type="InterPro" id="IPR015007">
    <property type="entry name" value="NUP2/50/61"/>
</dbReference>
<feature type="compositionally biased region" description="Low complexity" evidence="11">
    <location>
        <begin position="327"/>
        <end position="339"/>
    </location>
</feature>
<dbReference type="GO" id="GO:0005643">
    <property type="term" value="C:nuclear pore"/>
    <property type="evidence" value="ECO:0007669"/>
    <property type="project" value="UniProtKB-SubCell"/>
</dbReference>
<dbReference type="Proteomes" id="UP000310708">
    <property type="component" value="Unassembled WGS sequence"/>
</dbReference>
<dbReference type="GO" id="GO:0006606">
    <property type="term" value="P:protein import into nucleus"/>
    <property type="evidence" value="ECO:0007669"/>
    <property type="project" value="InterPro"/>
</dbReference>
<keyword evidence="5" id="KW-0677">Repeat</keyword>
<dbReference type="InterPro" id="IPR011993">
    <property type="entry name" value="PH-like_dom_sf"/>
</dbReference>
<feature type="region of interest" description="Disordered" evidence="11">
    <location>
        <begin position="183"/>
        <end position="483"/>
    </location>
</feature>
<keyword evidence="9" id="KW-0906">Nuclear pore complex</keyword>
<dbReference type="Pfam" id="PF13513">
    <property type="entry name" value="HEAT_EZ"/>
    <property type="match status" value="1"/>
</dbReference>
<reference evidence="13 14" key="1">
    <citation type="submission" date="2019-03" db="EMBL/GenBank/DDBJ databases">
        <title>Sequencing 25 genomes of Wallemia mellicola.</title>
        <authorList>
            <person name="Gostincar C."/>
        </authorList>
    </citation>
    <scope>NUCLEOTIDE SEQUENCE [LARGE SCALE GENOMIC DNA]</scope>
    <source>
        <strain evidence="13 14">EXF-757</strain>
    </source>
</reference>
<evidence type="ECO:0000313" key="14">
    <source>
        <dbReference type="Proteomes" id="UP000310708"/>
    </source>
</evidence>
<comment type="subcellular location">
    <subcellularLocation>
        <location evidence="1">Cytoplasm</location>
    </subcellularLocation>
    <subcellularLocation>
        <location evidence="2">Nucleus</location>
        <location evidence="2">Nuclear pore complex</location>
    </subcellularLocation>
</comment>
<accession>A0A4T0N7T2</accession>
<feature type="compositionally biased region" description="Basic and acidic residues" evidence="11">
    <location>
        <begin position="1"/>
        <end position="10"/>
    </location>
</feature>
<feature type="domain" description="RanBD1" evidence="12">
    <location>
        <begin position="477"/>
        <end position="542"/>
    </location>
</feature>
<feature type="compositionally biased region" description="Basic and acidic residues" evidence="11">
    <location>
        <begin position="278"/>
        <end position="295"/>
    </location>
</feature>
<dbReference type="Pfam" id="PF00638">
    <property type="entry name" value="Ran_BP1"/>
    <property type="match status" value="1"/>
</dbReference>
<feature type="region of interest" description="Disordered" evidence="11">
    <location>
        <begin position="949"/>
        <end position="971"/>
    </location>
</feature>
<dbReference type="InterPro" id="IPR058584">
    <property type="entry name" value="IMB1_TNPO1-like_TPR"/>
</dbReference>
<keyword evidence="4" id="KW-0963">Cytoplasm</keyword>
<feature type="compositionally biased region" description="Basic and acidic residues" evidence="11">
    <location>
        <begin position="447"/>
        <end position="456"/>
    </location>
</feature>
<evidence type="ECO:0000256" key="3">
    <source>
        <dbReference type="ARBA" id="ARBA00022448"/>
    </source>
</evidence>
<evidence type="ECO:0000256" key="4">
    <source>
        <dbReference type="ARBA" id="ARBA00022490"/>
    </source>
</evidence>
<feature type="compositionally biased region" description="Polar residues" evidence="11">
    <location>
        <begin position="79"/>
        <end position="111"/>
    </location>
</feature>
<evidence type="ECO:0000259" key="12">
    <source>
        <dbReference type="PROSITE" id="PS50196"/>
    </source>
</evidence>
<dbReference type="EMBL" id="SPRX01000015">
    <property type="protein sequence ID" value="TIC66712.1"/>
    <property type="molecule type" value="Genomic_DNA"/>
</dbReference>
<sequence>MKRGAEKQLTQDDPEAEGDDINNSNEEANLEFKKANDSALSQRKIRGMPKRLQAPAQQPQATPNPFGAFSTPSQPPPDSSKNNAFSGFSFANPTTTSSAFSTKPTATSSFASFGAQKPQEQPKEQPEQNVEKSSSDENAQVYYYASLKGLNKSLIEALRLATDNNPFIDLSTALSSITDEYKKHISSINDKKSQSEKPKEKPLEKSTQSAAKPAPSPAPSTAPTFSMPTVGNFSLKPSASASPSEGQSSGFGFKPTASTEKSNSPFSFPAPSFGSFKPNEKKDDKEEDNKSDKKQSPKPQATNKFASFGQETEKGEPPMEIPPAPKPASAVPKAPAVPSLFNPSNAFEKPATPGSSSTPQTNPFSTGQTLGFGAALGEKKSPLQTSPGFSFGQVGSNSESSPSKPALSFSFGSGSSSMPSFPKPAEMDNAPATPPKFTFGGSQNKTNDGEMNKNNESESSNNISADEGNNSTRQQGAGEEDEDDLYEVKARLYKFEENAWKPSGTGPFKIKQNRKNNVKRILHRDASTTRPILNFRVHSEMKPEVDNKQFMLTGVEEDGSLRLFRLLIFHGCVSNGINNSNFPDSELEARFRLIASDPVYDSKVKKKLRSVLRSICEENNQNSRYKQLYEDCGSVKPARPARRTPSTLSKLSTSSIPNTMSNLFSLIDELQSPANEIRSRAEKLLQDTLITGHPDDTLSGIVEVAATHQVEHVRSFALVLIRRLAFQRPDQSNPTQELWADILRHDTRQKISSVLINQLGTEQAQTVRNKLADTLAELARDSLSRGQSWNELASALFQCVANDQPFIRESAWRVWSGVPVMLMDMPIDQLKQLFTQGLQDADINVRLTALKAFSSTLIDSDRSTRIQLSPILVIAFELLPPLATAGDFDSLRPALLTFTSLASSHPVLFEAHVNSILNFAGEIAQTDNCPFEVRQPALELLLSLAEVRSSDEDWETTEDLDDTPEEEEPAQVGEEYIDRLSTALGSKAVLPPAFALIPSMISSQNWQERLGGLMAIASIGEGSYKGLHSELAKVMSLLEPAFSDAHPRVRHGACHAIGQLCTDFAEILQENFYDPILKALANLLQDPSSRVQAHASAALVNFFDAPPEVEVFEPYLDGLIERLLHLLASSSKRYVQEQSITTIATIADAAEDKFGKYYSTVMPLLINVLGANLSPEFRMMKGKAMECATLISLAVGRETFLPDANKLAELLAVIQNQVTESDDPQISYLISAWARIAGVMGGDFAPYLPSVMPPLLVAAQIKPELQVADDDEIDKDAHPELEWMRMADQNVGIQTSALEDKNTAMETLVIYATELKEHFGPYAIQALEIALPSLKFYFHDGVREAASHLVPQTAEISKLTNQANEEIIDTTFANVVEAISDEVDPTFLGVLVNCFYKLVSTFGLPNLKEPIAETFTKAIEQQLRDLHEKRTNRIQKFGKHTSGGDVDHEDLEMVLEEEEAENGALDEISACLKILDPQSGLLVGIGTVAQMEIGPEWEDEE</sequence>
<gene>
    <name evidence="13" type="ORF">E3Q01_01608</name>
</gene>
<dbReference type="Gene3D" id="1.25.10.10">
    <property type="entry name" value="Leucine-rich Repeat Variant"/>
    <property type="match status" value="1"/>
</dbReference>
<feature type="compositionally biased region" description="Low complexity" evidence="11">
    <location>
        <begin position="457"/>
        <end position="467"/>
    </location>
</feature>
<keyword evidence="8" id="KW-0811">Translocation</keyword>
<dbReference type="PROSITE" id="PS50196">
    <property type="entry name" value="RANBD1"/>
    <property type="match status" value="1"/>
</dbReference>
<evidence type="ECO:0000256" key="2">
    <source>
        <dbReference type="ARBA" id="ARBA00004567"/>
    </source>
</evidence>
<evidence type="ECO:0000256" key="5">
    <source>
        <dbReference type="ARBA" id="ARBA00022737"/>
    </source>
</evidence>
<dbReference type="Pfam" id="PF18829">
    <property type="entry name" value="Importin_rep_6"/>
    <property type="match status" value="1"/>
</dbReference>
<proteinExistence type="predicted"/>
<dbReference type="InterPro" id="IPR040122">
    <property type="entry name" value="Importin_beta"/>
</dbReference>
<keyword evidence="6" id="KW-0509">mRNA transport</keyword>
<evidence type="ECO:0000256" key="7">
    <source>
        <dbReference type="ARBA" id="ARBA00022927"/>
    </source>
</evidence>
<evidence type="ECO:0000256" key="10">
    <source>
        <dbReference type="ARBA" id="ARBA00023242"/>
    </source>
</evidence>
<evidence type="ECO:0000256" key="8">
    <source>
        <dbReference type="ARBA" id="ARBA00023010"/>
    </source>
</evidence>
<dbReference type="GO" id="GO:0051028">
    <property type="term" value="P:mRNA transport"/>
    <property type="evidence" value="ECO:0007669"/>
    <property type="project" value="UniProtKB-KW"/>
</dbReference>
<evidence type="ECO:0000256" key="6">
    <source>
        <dbReference type="ARBA" id="ARBA00022816"/>
    </source>
</evidence>
<feature type="compositionally biased region" description="Low complexity" evidence="11">
    <location>
        <begin position="264"/>
        <end position="277"/>
    </location>
</feature>
<comment type="caution">
    <text evidence="13">The sequence shown here is derived from an EMBL/GenBank/DDBJ whole genome shotgun (WGS) entry which is preliminary data.</text>
</comment>
<dbReference type="GO" id="GO:0005737">
    <property type="term" value="C:cytoplasm"/>
    <property type="evidence" value="ECO:0007669"/>
    <property type="project" value="UniProtKB-SubCell"/>
</dbReference>
<feature type="compositionally biased region" description="Acidic residues" evidence="11">
    <location>
        <begin position="952"/>
        <end position="969"/>
    </location>
</feature>
<evidence type="ECO:0000256" key="11">
    <source>
        <dbReference type="SAM" id="MobiDB-lite"/>
    </source>
</evidence>
<dbReference type="InterPro" id="IPR034085">
    <property type="entry name" value="TOG"/>
</dbReference>
<keyword evidence="10" id="KW-0539">Nucleus</keyword>
<keyword evidence="7" id="KW-0653">Protein transport</keyword>
<feature type="region of interest" description="Disordered" evidence="11">
    <location>
        <begin position="1"/>
        <end position="137"/>
    </location>
</feature>
<name>A0A4T0N7T2_9BASI</name>
<dbReference type="InterPro" id="IPR041653">
    <property type="entry name" value="Importin_rep_4"/>
</dbReference>
<dbReference type="InterPro" id="IPR000156">
    <property type="entry name" value="Ran_bind_dom"/>
</dbReference>
<feature type="compositionally biased region" description="Polar residues" evidence="11">
    <location>
        <begin position="382"/>
        <end position="403"/>
    </location>
</feature>
<dbReference type="Gene3D" id="2.30.29.30">
    <property type="entry name" value="Pleckstrin-homology domain (PH domain)/Phosphotyrosine-binding domain (PTB)"/>
    <property type="match status" value="1"/>
</dbReference>
<evidence type="ECO:0000256" key="1">
    <source>
        <dbReference type="ARBA" id="ARBA00004496"/>
    </source>
</evidence>
<dbReference type="Pfam" id="PF25574">
    <property type="entry name" value="TPR_IMB1"/>
    <property type="match status" value="1"/>
</dbReference>
<keyword evidence="3" id="KW-0813">Transport</keyword>
<protein>
    <submittedName>
        <fullName evidence="13">ARM repeat-containing protein</fullName>
    </submittedName>
</protein>
<evidence type="ECO:0000313" key="13">
    <source>
        <dbReference type="EMBL" id="TIC66712.1"/>
    </source>
</evidence>
<dbReference type="SMART" id="SM00160">
    <property type="entry name" value="RanBD"/>
    <property type="match status" value="1"/>
</dbReference>
<dbReference type="Pfam" id="PF08911">
    <property type="entry name" value="NUP50"/>
    <property type="match status" value="1"/>
</dbReference>
<dbReference type="Pfam" id="PF25780">
    <property type="entry name" value="TPR_IPO5"/>
    <property type="match status" value="1"/>
</dbReference>
<dbReference type="InterPro" id="IPR041389">
    <property type="entry name" value="Importin_rep_6"/>
</dbReference>
<feature type="compositionally biased region" description="Basic and acidic residues" evidence="11">
    <location>
        <begin position="183"/>
        <end position="204"/>
    </location>
</feature>
<feature type="compositionally biased region" description="Polar residues" evidence="11">
    <location>
        <begin position="353"/>
        <end position="369"/>
    </location>
</feature>
<dbReference type="SUPFAM" id="SSF48371">
    <property type="entry name" value="ARM repeat"/>
    <property type="match status" value="1"/>
</dbReference>
<dbReference type="SUPFAM" id="SSF50729">
    <property type="entry name" value="PH domain-like"/>
    <property type="match status" value="1"/>
</dbReference>
<dbReference type="PANTHER" id="PTHR10527">
    <property type="entry name" value="IMPORTIN BETA"/>
    <property type="match status" value="1"/>
</dbReference>
<organism evidence="13 14">
    <name type="scientific">Wallemia mellicola</name>
    <dbReference type="NCBI Taxonomy" id="1708541"/>
    <lineage>
        <taxon>Eukaryota</taxon>
        <taxon>Fungi</taxon>
        <taxon>Dikarya</taxon>
        <taxon>Basidiomycota</taxon>
        <taxon>Wallemiomycotina</taxon>
        <taxon>Wallemiomycetes</taxon>
        <taxon>Wallemiales</taxon>
        <taxon>Wallemiaceae</taxon>
        <taxon>Wallemia</taxon>
    </lineage>
</organism>
<dbReference type="InterPro" id="IPR057672">
    <property type="entry name" value="TPR_IPO4/5"/>
</dbReference>
<feature type="compositionally biased region" description="Low complexity" evidence="11">
    <location>
        <begin position="237"/>
        <end position="250"/>
    </location>
</feature>